<feature type="signal peptide" evidence="1">
    <location>
        <begin position="1"/>
        <end position="20"/>
    </location>
</feature>
<evidence type="ECO:0000313" key="2">
    <source>
        <dbReference type="EMBL" id="MCK8481612.1"/>
    </source>
</evidence>
<organism evidence="2 3">
    <name type="scientific">Psychroserpens algicola</name>
    <dbReference type="NCBI Taxonomy" id="1719034"/>
    <lineage>
        <taxon>Bacteria</taxon>
        <taxon>Pseudomonadati</taxon>
        <taxon>Bacteroidota</taxon>
        <taxon>Flavobacteriia</taxon>
        <taxon>Flavobacteriales</taxon>
        <taxon>Flavobacteriaceae</taxon>
        <taxon>Psychroserpens</taxon>
    </lineage>
</organism>
<feature type="chain" id="PRO_5047371147" description="Lipocalin-like domain-containing protein" evidence="1">
    <location>
        <begin position="21"/>
        <end position="317"/>
    </location>
</feature>
<comment type="caution">
    <text evidence="2">The sequence shown here is derived from an EMBL/GenBank/DDBJ whole genome shotgun (WGS) entry which is preliminary data.</text>
</comment>
<keyword evidence="3" id="KW-1185">Reference proteome</keyword>
<dbReference type="PROSITE" id="PS51257">
    <property type="entry name" value="PROKAR_LIPOPROTEIN"/>
    <property type="match status" value="1"/>
</dbReference>
<keyword evidence="1" id="KW-0732">Signal</keyword>
<sequence>MKTQYVLFLVLPFMFFSCNSDDPSTKQLPTADDYKSIFLNVINNKTQEFTFDVSTNPAVFTTAKGVEISLNTACLQIDGAQVSGECTLEVVELFDKGEMLVTNKPTYGLDENGDKALLISGGEFSIKAYQNGLSIDNVCGYSVNVPANLTGGVNPDMTLWTGVVNDSIDIVWDEIDGDNQEGFIEGEADTYYCYFGDFGWTNLDIFYSDENPQTTLKVEPPSGYDNTNSDVFLSYVGEPNALATLDVFTNDGYFSEHYGKLPIGIQVNLIFVSEDDGEFTYALKTVTIEADQVYQFSESELQTTSASALETLVRNLP</sequence>
<evidence type="ECO:0000313" key="3">
    <source>
        <dbReference type="Proteomes" id="UP001203687"/>
    </source>
</evidence>
<evidence type="ECO:0000256" key="1">
    <source>
        <dbReference type="SAM" id="SignalP"/>
    </source>
</evidence>
<proteinExistence type="predicted"/>
<reference evidence="2" key="1">
    <citation type="submission" date="2022-04" db="EMBL/GenBank/DDBJ databases">
        <authorList>
            <person name="Ren T."/>
        </authorList>
    </citation>
    <scope>NUCLEOTIDE SEQUENCE</scope>
    <source>
        <strain evidence="2">F63249</strain>
    </source>
</reference>
<name>A0ABT0HCQ6_9FLAO</name>
<evidence type="ECO:0008006" key="4">
    <source>
        <dbReference type="Google" id="ProtNLM"/>
    </source>
</evidence>
<protein>
    <recommendedName>
        <fullName evidence="4">Lipocalin-like domain-containing protein</fullName>
    </recommendedName>
</protein>
<dbReference type="Proteomes" id="UP001203687">
    <property type="component" value="Unassembled WGS sequence"/>
</dbReference>
<gene>
    <name evidence="2" type="ORF">MUY34_13355</name>
</gene>
<accession>A0ABT0HCQ6</accession>
<dbReference type="RefSeq" id="WP_248413477.1">
    <property type="nucleotide sequence ID" value="NZ_JALPQF010000013.1"/>
</dbReference>
<dbReference type="EMBL" id="JALPQF010000013">
    <property type="protein sequence ID" value="MCK8481612.1"/>
    <property type="molecule type" value="Genomic_DNA"/>
</dbReference>